<organism evidence="2 3">
    <name type="scientific">Pseudomonas syringae pv. tagetis</name>
    <dbReference type="NCBI Taxonomy" id="129140"/>
    <lineage>
        <taxon>Bacteria</taxon>
        <taxon>Pseudomonadati</taxon>
        <taxon>Pseudomonadota</taxon>
        <taxon>Gammaproteobacteria</taxon>
        <taxon>Pseudomonadales</taxon>
        <taxon>Pseudomonadaceae</taxon>
        <taxon>Pseudomonas</taxon>
    </lineage>
</organism>
<name>A0ABW7NVG1_9PSED</name>
<keyword evidence="3" id="KW-1185">Reference proteome</keyword>
<protein>
    <submittedName>
        <fullName evidence="2">Uncharacterized protein</fullName>
    </submittedName>
</protein>
<evidence type="ECO:0000313" key="2">
    <source>
        <dbReference type="EMBL" id="MFH7518882.1"/>
    </source>
</evidence>
<proteinExistence type="predicted"/>
<evidence type="ECO:0000313" key="3">
    <source>
        <dbReference type="Proteomes" id="UP001610657"/>
    </source>
</evidence>
<dbReference type="EMBL" id="JAVCQK010000064">
    <property type="protein sequence ID" value="MFH7518882.1"/>
    <property type="molecule type" value="Genomic_DNA"/>
</dbReference>
<sequence length="108" mass="11613">MGFWFVVCWGVCGCVCGFGFCGGGWVVGVGGVFLVFVVFVFVVVVRLFFWWFVGCVGGFVFVLGVVCFGWLGVVCGWCVWVCWGFVGVVLVLGGGLVVWVLVLCVGFV</sequence>
<keyword evidence="1" id="KW-1133">Transmembrane helix</keyword>
<feature type="non-terminal residue" evidence="2">
    <location>
        <position position="108"/>
    </location>
</feature>
<feature type="transmembrane region" description="Helical" evidence="1">
    <location>
        <begin position="27"/>
        <end position="45"/>
    </location>
</feature>
<feature type="transmembrane region" description="Helical" evidence="1">
    <location>
        <begin position="83"/>
        <end position="107"/>
    </location>
</feature>
<gene>
    <name evidence="2" type="ORF">RA271_27505</name>
</gene>
<accession>A0ABW7NVG1</accession>
<dbReference type="Proteomes" id="UP001610657">
    <property type="component" value="Unassembled WGS sequence"/>
</dbReference>
<feature type="transmembrane region" description="Helical" evidence="1">
    <location>
        <begin position="50"/>
        <end position="71"/>
    </location>
</feature>
<evidence type="ECO:0000256" key="1">
    <source>
        <dbReference type="SAM" id="Phobius"/>
    </source>
</evidence>
<keyword evidence="1" id="KW-0472">Membrane</keyword>
<comment type="caution">
    <text evidence="2">The sequence shown here is derived from an EMBL/GenBank/DDBJ whole genome shotgun (WGS) entry which is preliminary data.</text>
</comment>
<reference evidence="2 3" key="1">
    <citation type="submission" date="2023-08" db="EMBL/GenBank/DDBJ databases">
        <title>Genomic and mutational analysis of Pseudomonas syringae pv. tagetis EB037 pathogenicity on sunflower.</title>
        <authorList>
            <person name="Maul J.E."/>
        </authorList>
    </citation>
    <scope>NUCLEOTIDE SEQUENCE [LARGE SCALE GENOMIC DNA]</scope>
    <source>
        <strain evidence="2 3">EB037_T1</strain>
    </source>
</reference>
<keyword evidence="1" id="KW-0812">Transmembrane</keyword>